<protein>
    <submittedName>
        <fullName evidence="2">Helix-turn-helix domain-containing protein</fullName>
    </submittedName>
</protein>
<sequence length="112" mass="12265">MRKHKSLLPETTLSLLSQLGANIELARKRRRLSIETVCSRSGITPQTYRRLAKGEPGLGIGVLAAVLSAMNLEGDLALVASPSSDEVGITMERAHQPRRIRGEQNNDLDTNF</sequence>
<organism evidence="2 3">
    <name type="scientific">Ectopseudomonas chengduensis</name>
    <dbReference type="NCBI Taxonomy" id="489632"/>
    <lineage>
        <taxon>Bacteria</taxon>
        <taxon>Pseudomonadati</taxon>
        <taxon>Pseudomonadota</taxon>
        <taxon>Gammaproteobacteria</taxon>
        <taxon>Pseudomonadales</taxon>
        <taxon>Pseudomonadaceae</taxon>
        <taxon>Ectopseudomonas</taxon>
    </lineage>
</organism>
<dbReference type="SUPFAM" id="SSF47413">
    <property type="entry name" value="lambda repressor-like DNA-binding domains"/>
    <property type="match status" value="1"/>
</dbReference>
<feature type="region of interest" description="Disordered" evidence="1">
    <location>
        <begin position="92"/>
        <end position="112"/>
    </location>
</feature>
<dbReference type="Gene3D" id="1.10.260.40">
    <property type="entry name" value="lambda repressor-like DNA-binding domains"/>
    <property type="match status" value="1"/>
</dbReference>
<dbReference type="InterPro" id="IPR001387">
    <property type="entry name" value="Cro/C1-type_HTH"/>
</dbReference>
<gene>
    <name evidence="2" type="ORF">SAMN05216576_107195</name>
</gene>
<dbReference type="Pfam" id="PF13560">
    <property type="entry name" value="HTH_31"/>
    <property type="match status" value="1"/>
</dbReference>
<accession>A0A1G6Q2X5</accession>
<feature type="compositionally biased region" description="Basic and acidic residues" evidence="1">
    <location>
        <begin position="92"/>
        <end position="104"/>
    </location>
</feature>
<proteinExistence type="predicted"/>
<evidence type="ECO:0000256" key="1">
    <source>
        <dbReference type="SAM" id="MobiDB-lite"/>
    </source>
</evidence>
<dbReference type="GO" id="GO:0003677">
    <property type="term" value="F:DNA binding"/>
    <property type="evidence" value="ECO:0007669"/>
    <property type="project" value="InterPro"/>
</dbReference>
<dbReference type="PROSITE" id="PS50943">
    <property type="entry name" value="HTH_CROC1"/>
    <property type="match status" value="1"/>
</dbReference>
<dbReference type="CDD" id="cd00093">
    <property type="entry name" value="HTH_XRE"/>
    <property type="match status" value="1"/>
</dbReference>
<dbReference type="GeneID" id="57609012"/>
<evidence type="ECO:0000313" key="2">
    <source>
        <dbReference type="EMBL" id="SDC85975.1"/>
    </source>
</evidence>
<evidence type="ECO:0000313" key="3">
    <source>
        <dbReference type="Proteomes" id="UP000199467"/>
    </source>
</evidence>
<dbReference type="EMBL" id="FMZQ01000007">
    <property type="protein sequence ID" value="SDC85975.1"/>
    <property type="molecule type" value="Genomic_DNA"/>
</dbReference>
<keyword evidence="3" id="KW-1185">Reference proteome</keyword>
<name>A0A1G6Q2X5_9GAMM</name>
<dbReference type="InterPro" id="IPR010982">
    <property type="entry name" value="Lambda_DNA-bd_dom_sf"/>
</dbReference>
<reference evidence="3" key="1">
    <citation type="submission" date="2016-10" db="EMBL/GenBank/DDBJ databases">
        <authorList>
            <person name="Varghese N."/>
            <person name="Submissions S."/>
        </authorList>
    </citation>
    <scope>NUCLEOTIDE SEQUENCE [LARGE SCALE GENOMIC DNA]</scope>
    <source>
        <strain evidence="3">DSM 26382</strain>
    </source>
</reference>
<dbReference type="RefSeq" id="WP_017362363.1">
    <property type="nucleotide sequence ID" value="NZ_FMZQ01000007.1"/>
</dbReference>
<dbReference type="AlphaFoldDB" id="A0A1G6Q2X5"/>
<dbReference type="Proteomes" id="UP000199467">
    <property type="component" value="Unassembled WGS sequence"/>
</dbReference>
<dbReference type="SMART" id="SM00530">
    <property type="entry name" value="HTH_XRE"/>
    <property type="match status" value="1"/>
</dbReference>